<dbReference type="EnsemblMetazoa" id="XM_026442623">
    <property type="protein sequence ID" value="XP_026298408"/>
    <property type="gene ID" value="GeneID_677671"/>
</dbReference>
<dbReference type="KEGG" id="ame:677671"/>
<name>Q1W647_APIME</name>
<evidence type="ECO:0000313" key="4">
    <source>
        <dbReference type="Proteomes" id="UP000005203"/>
    </source>
</evidence>
<reference evidence="2 5" key="1">
    <citation type="journal article" date="2006" name="Genome Res.">
        <title>Function and evolution of a gene family encoding odorant binding-like proteins in a social insect, the honey bee (Apis mellifera).</title>
        <authorList>
            <person name="Foret S."/>
            <person name="Maleszka R."/>
        </authorList>
    </citation>
    <scope>NUCLEOTIDE SEQUENCE</scope>
</reference>
<dbReference type="Proteomes" id="UP000005203">
    <property type="component" value="Linkage group LG9"/>
</dbReference>
<dbReference type="SMART" id="SM00708">
    <property type="entry name" value="PhBP"/>
    <property type="match status" value="1"/>
</dbReference>
<dbReference type="OMA" id="SIHECVA"/>
<dbReference type="PaxDb" id="7460-GB53371-PA"/>
<evidence type="ECO:0000313" key="7">
    <source>
        <dbReference type="RefSeq" id="XP_006567396.1"/>
    </source>
</evidence>
<dbReference type="Gene3D" id="1.10.238.20">
    <property type="entry name" value="Pheromone/general odorant binding protein domain"/>
    <property type="match status" value="1"/>
</dbReference>
<dbReference type="InterPro" id="IPR006170">
    <property type="entry name" value="PBP/GOBP"/>
</dbReference>
<dbReference type="AlphaFoldDB" id="Q1W647"/>
<dbReference type="EnsemblMetazoa" id="NM_001040221">
    <property type="protein sequence ID" value="NP_001035311"/>
    <property type="gene ID" value="GeneID_677671"/>
</dbReference>
<evidence type="ECO:0000313" key="2">
    <source>
        <dbReference type="EMBL" id="ABD92639.1"/>
    </source>
</evidence>
<feature type="signal peptide" evidence="1">
    <location>
        <begin position="1"/>
        <end position="21"/>
    </location>
</feature>
<dbReference type="RefSeq" id="NP_001035311.1">
    <property type="nucleotide sequence ID" value="NM_001040221.1"/>
</dbReference>
<dbReference type="CDD" id="cd23992">
    <property type="entry name" value="PBP_GOBP"/>
    <property type="match status" value="1"/>
</dbReference>
<evidence type="ECO:0000313" key="5">
    <source>
        <dbReference type="RefSeq" id="NP_001035311.1"/>
    </source>
</evidence>
<proteinExistence type="evidence at transcript level"/>
<dbReference type="STRING" id="7460.Q1W647"/>
<accession>Q1W647</accession>
<reference evidence="5 6" key="4">
    <citation type="submission" date="2025-04" db="UniProtKB">
        <authorList>
            <consortium name="RefSeq"/>
        </authorList>
    </citation>
    <scope>IDENTIFICATION</scope>
    <source>
        <strain evidence="6 7">DH4</strain>
        <tissue evidence="6 7">Whole body</tissue>
    </source>
</reference>
<accession>A0A8B6WZ13</accession>
<dbReference type="RefSeq" id="XP_026298408.1">
    <property type="nucleotide sequence ID" value="XM_026442623.1"/>
</dbReference>
<reference evidence="3" key="3">
    <citation type="submission" date="2021-01" db="UniProtKB">
        <authorList>
            <consortium name="EnsemblMetazoa"/>
        </authorList>
    </citation>
    <scope>IDENTIFICATION</scope>
    <source>
        <strain evidence="3">DH4</strain>
    </source>
</reference>
<sequence length="152" mass="17663">MKTIVILLFTLCIVSYMMVRCDDITLCLKQENLNLDDIDSLLEDESERMLRKRGCIEACLFHRLALMNDNVFDVSKFDVYLNDTDMDMDLKDSIRKIIRQCVDNAKNEDKCLTAQKFSRCVIDYVKFHITQYMISNANSNTTSEEESSDNST</sequence>
<keyword evidence="1 5" id="KW-0732">Signal</keyword>
<evidence type="ECO:0000313" key="8">
    <source>
        <dbReference type="RefSeq" id="XP_026298408.1"/>
    </source>
</evidence>
<evidence type="ECO:0000256" key="1">
    <source>
        <dbReference type="SAM" id="SignalP"/>
    </source>
</evidence>
<dbReference type="InterPro" id="IPR036728">
    <property type="entry name" value="PBP_GOBP_sf"/>
</dbReference>
<protein>
    <submittedName>
        <fullName evidence="2">OBP3</fullName>
    </submittedName>
    <submittedName>
        <fullName evidence="6 7">Odorant binding protein 3 isoform X1</fullName>
    </submittedName>
    <submittedName>
        <fullName evidence="5">Odorant binding protein 3 precursor</fullName>
    </submittedName>
</protein>
<accession>A0A8B8H494</accession>
<dbReference type="GeneID" id="677671"/>
<dbReference type="SMR" id="Q1W647"/>
<dbReference type="EnsemblMetazoa" id="XM_006567333">
    <property type="protein sequence ID" value="XP_006567396"/>
    <property type="gene ID" value="GeneID_677671"/>
</dbReference>
<evidence type="ECO:0000313" key="6">
    <source>
        <dbReference type="RefSeq" id="XP_006567395.1"/>
    </source>
</evidence>
<dbReference type="Pfam" id="PF01395">
    <property type="entry name" value="PBP_GOBP"/>
    <property type="match status" value="1"/>
</dbReference>
<dbReference type="EMBL" id="DQ435324">
    <property type="protein sequence ID" value="ABD92639.1"/>
    <property type="molecule type" value="mRNA"/>
</dbReference>
<dbReference type="EnsemblMetazoa" id="XM_006567332">
    <property type="protein sequence ID" value="XP_006567395"/>
    <property type="gene ID" value="GeneID_677671"/>
</dbReference>
<evidence type="ECO:0000313" key="3">
    <source>
        <dbReference type="EnsemblMetazoa" id="NP_001035311"/>
    </source>
</evidence>
<organism evidence="4 6">
    <name type="scientific">Apis mellifera</name>
    <name type="common">Honeybee</name>
    <dbReference type="NCBI Taxonomy" id="7460"/>
    <lineage>
        <taxon>Eukaryota</taxon>
        <taxon>Metazoa</taxon>
        <taxon>Ecdysozoa</taxon>
        <taxon>Arthropoda</taxon>
        <taxon>Hexapoda</taxon>
        <taxon>Insecta</taxon>
        <taxon>Pterygota</taxon>
        <taxon>Neoptera</taxon>
        <taxon>Endopterygota</taxon>
        <taxon>Hymenoptera</taxon>
        <taxon>Apocrita</taxon>
        <taxon>Aculeata</taxon>
        <taxon>Apoidea</taxon>
        <taxon>Anthophila</taxon>
        <taxon>Apidae</taxon>
        <taxon>Apis</taxon>
    </lineage>
</organism>
<gene>
    <name evidence="5 6 7 8" type="primary">Obp3</name>
    <name evidence="3" type="synonym">677671</name>
</gene>
<reference evidence="5" key="2">
    <citation type="journal article" date="2014" name="BMC Genomics">
        <title>Finding the missing honey bee genes: lessons learned from a genome upgrade.</title>
        <authorList>
            <consortium name="HGSC production teams"/>
            <consortium name="Honey Bee Genome Sequencing Consortium"/>
            <person name="Elsik C.G."/>
            <person name="Worley K.C."/>
            <person name="Bennett A.K."/>
            <person name="Beye M."/>
            <person name="Camara F."/>
            <person name="Childers C.P."/>
            <person name="de Graaf D.C."/>
            <person name="Debyser G."/>
            <person name="Deng J."/>
            <person name="Devreese B."/>
            <person name="Elhaik E."/>
            <person name="Evans J.D."/>
            <person name="Foster L.J."/>
            <person name="Graur D."/>
            <person name="Guigo R."/>
            <person name="Hoff K.J."/>
            <person name="Holder M.E."/>
            <person name="Hudson M.E."/>
            <person name="Hunt G.J."/>
            <person name="Jiang H."/>
            <person name="Joshi V."/>
            <person name="Khetani R.S."/>
            <person name="Kosarev P."/>
            <person name="Kovar C.L."/>
            <person name="Ma J."/>
            <person name="Maleszka R."/>
            <person name="Moritz R.F."/>
            <person name="Munoz-Torres M.C."/>
            <person name="Murphy T.D."/>
            <person name="Muzny D.M."/>
            <person name="Newsham I.F."/>
            <person name="Reese J.T."/>
            <person name="Robertson H.M."/>
            <person name="Robinson G.E."/>
            <person name="Rueppell O."/>
            <person name="Solovyev V."/>
            <person name="Stanke M."/>
            <person name="Stolle E."/>
            <person name="Tsuruda J.M."/>
            <person name="Vaerenbergh M.V."/>
            <person name="Waterhouse R.M."/>
            <person name="Weaver D.B."/>
            <person name="Whitfield C.W."/>
            <person name="Wu Y."/>
            <person name="Zdobnov E.M."/>
            <person name="Zhang L."/>
            <person name="Zhu D."/>
            <person name="Gibbs R.A."/>
        </authorList>
    </citation>
    <scope>NUCLEOTIDE SEQUENCE</scope>
</reference>
<dbReference type="GO" id="GO:0005549">
    <property type="term" value="F:odorant binding"/>
    <property type="evidence" value="ECO:0007669"/>
    <property type="project" value="InterPro"/>
</dbReference>
<feature type="chain" id="PRO_5035544063" evidence="1 5">
    <location>
        <begin position="22"/>
        <end position="152"/>
    </location>
</feature>
<dbReference type="RefSeq" id="XP_006567395.1">
    <property type="nucleotide sequence ID" value="XM_006567332.3"/>
</dbReference>
<keyword evidence="4" id="KW-1185">Reference proteome</keyword>
<dbReference type="SUPFAM" id="SSF47565">
    <property type="entry name" value="Insect pheromone/odorant-binding proteins"/>
    <property type="match status" value="1"/>
</dbReference>
<dbReference type="HOGENOM" id="CLU_1723867_0_0_1"/>
<accession>A0A8U0YBS1</accession>
<dbReference type="RefSeq" id="XP_006567396.1">
    <property type="nucleotide sequence ID" value="XM_006567333.3"/>
</dbReference>
<dbReference type="CTD" id="259247"/>
<dbReference type="OrthoDB" id="7580540at2759"/>